<dbReference type="Proteomes" id="UP001205566">
    <property type="component" value="Unassembled WGS sequence"/>
</dbReference>
<protein>
    <recommendedName>
        <fullName evidence="4">Transglutaminase-like domain-containing protein</fullName>
    </recommendedName>
</protein>
<name>A0ABT1P0N3_9GAMM</name>
<reference evidence="2" key="1">
    <citation type="thesis" date="2020" institute="Technische Universitat Dresden" country="Dresden, Germany">
        <title>The Agarolytic System of Microbulbifer elongatus PORT2, Isolated from Batu Karas, Pangandaran West Java Indonesia.</title>
        <authorList>
            <person name="Anggraeni S.R."/>
        </authorList>
    </citation>
    <scope>NUCLEOTIDE SEQUENCE</scope>
    <source>
        <strain evidence="2">PORT2</strain>
    </source>
</reference>
<feature type="region of interest" description="Disordered" evidence="1">
    <location>
        <begin position="64"/>
        <end position="134"/>
    </location>
</feature>
<dbReference type="Gene3D" id="3.10.620.30">
    <property type="match status" value="1"/>
</dbReference>
<evidence type="ECO:0000256" key="1">
    <source>
        <dbReference type="SAM" id="MobiDB-lite"/>
    </source>
</evidence>
<dbReference type="EMBL" id="JACASI010000026">
    <property type="protein sequence ID" value="MCQ3829677.1"/>
    <property type="molecule type" value="Genomic_DNA"/>
</dbReference>
<comment type="caution">
    <text evidence="2">The sequence shown here is derived from an EMBL/GenBank/DDBJ whole genome shotgun (WGS) entry which is preliminary data.</text>
</comment>
<evidence type="ECO:0000313" key="3">
    <source>
        <dbReference type="Proteomes" id="UP001205566"/>
    </source>
</evidence>
<gene>
    <name evidence="2" type="ORF">HXX02_09480</name>
</gene>
<evidence type="ECO:0008006" key="4">
    <source>
        <dbReference type="Google" id="ProtNLM"/>
    </source>
</evidence>
<sequence length="496" mass="55299">MKQVVSCLLALTLCISGNLVWGDSEFDRWKQKQRGAFEGFVTARDREFAEYLRTSWREFQAHKALIREQTPKPKRQPRVPQLEASQGAVEPAPANSPFGPDSLEPLLAPQPIPAAPKKNPGTQPGTVSEQKSPQQEDLIRVGLYGSALRFSQAPGLRNVRLMQLQPDQFSETWLAFASADLQTTVEALRAQQRALVLPDWAVLQLVLKVARNEIGHSTTATAYSWYLLNQLGFDVRLGYNESKLVLLMAANVTVYGRPFFTIDGERYYRVDGGPANNLRIHTAGFPGHSGKLRLDFANQMRTPGLVESRQLRFVDGGRIASAVIQYDPHWVEYLNGHPAIDLHHYFSAKVFSTTANSLAAFWQTRIQQDSPQQAVNRLLHFVQNGFKYQTDDEQFGGERYLLPSESIHYNAIDCEDRSFLLAWLIRDLLGLPVIGLHYPGHVALAVSLPGEPVVGAATVDYEGRQYTVADPTYMGAALGQLMPQFEGVTPTILAVN</sequence>
<accession>A0ABT1P0N3</accession>
<feature type="compositionally biased region" description="Polar residues" evidence="1">
    <location>
        <begin position="120"/>
        <end position="134"/>
    </location>
</feature>
<organism evidence="2 3">
    <name type="scientific">Microbulbifer elongatus</name>
    <dbReference type="NCBI Taxonomy" id="86173"/>
    <lineage>
        <taxon>Bacteria</taxon>
        <taxon>Pseudomonadati</taxon>
        <taxon>Pseudomonadota</taxon>
        <taxon>Gammaproteobacteria</taxon>
        <taxon>Cellvibrionales</taxon>
        <taxon>Microbulbiferaceae</taxon>
        <taxon>Microbulbifer</taxon>
    </lineage>
</organism>
<evidence type="ECO:0000313" key="2">
    <source>
        <dbReference type="EMBL" id="MCQ3829677.1"/>
    </source>
</evidence>
<keyword evidence="3" id="KW-1185">Reference proteome</keyword>
<proteinExistence type="predicted"/>